<name>A0AAQ3JW09_9LILI</name>
<feature type="compositionally biased region" description="Pro residues" evidence="9">
    <location>
        <begin position="25"/>
        <end position="36"/>
    </location>
</feature>
<protein>
    <submittedName>
        <fullName evidence="11">Type II inositol polyphosphate 5-phosphatase 15-like</fullName>
    </submittedName>
</protein>
<dbReference type="AlphaFoldDB" id="A0AAQ3JW09"/>
<dbReference type="Gene3D" id="2.130.10.10">
    <property type="entry name" value="YVTN repeat-like/Quinoprotein amine dehydrogenase"/>
    <property type="match status" value="2"/>
</dbReference>
<dbReference type="InterPro" id="IPR056454">
    <property type="entry name" value="Beta-prop_IP5PC_F"/>
</dbReference>
<dbReference type="Gene3D" id="3.60.10.10">
    <property type="entry name" value="Endonuclease/exonuclease/phosphatase"/>
    <property type="match status" value="1"/>
</dbReference>
<evidence type="ECO:0000256" key="9">
    <source>
        <dbReference type="SAM" id="MobiDB-lite"/>
    </source>
</evidence>
<dbReference type="Proteomes" id="UP001327560">
    <property type="component" value="Chromosome 2"/>
</dbReference>
<feature type="region of interest" description="Disordered" evidence="9">
    <location>
        <begin position="23"/>
        <end position="108"/>
    </location>
</feature>
<keyword evidence="7" id="KW-0460">Magnesium</keyword>
<evidence type="ECO:0000256" key="7">
    <source>
        <dbReference type="ARBA" id="ARBA00022842"/>
    </source>
</evidence>
<reference evidence="11 12" key="1">
    <citation type="submission" date="2023-10" db="EMBL/GenBank/DDBJ databases">
        <title>Chromosome-scale genome assembly provides insights into flower coloration mechanisms of Canna indica.</title>
        <authorList>
            <person name="Li C."/>
        </authorList>
    </citation>
    <scope>NUCLEOTIDE SEQUENCE [LARGE SCALE GENOMIC DNA]</scope>
    <source>
        <tissue evidence="11">Flower</tissue>
    </source>
</reference>
<dbReference type="InterPro" id="IPR000300">
    <property type="entry name" value="IPPc"/>
</dbReference>
<keyword evidence="6" id="KW-0378">Hydrolase</keyword>
<dbReference type="GO" id="GO:0046856">
    <property type="term" value="P:phosphatidylinositol dephosphorylation"/>
    <property type="evidence" value="ECO:0007669"/>
    <property type="project" value="InterPro"/>
</dbReference>
<proteinExistence type="inferred from homology"/>
<dbReference type="EMBL" id="CP136891">
    <property type="protein sequence ID" value="WOK97459.1"/>
    <property type="molecule type" value="Genomic_DNA"/>
</dbReference>
<dbReference type="InterPro" id="IPR056455">
    <property type="entry name" value="Ig-like_IP5PC_F"/>
</dbReference>
<gene>
    <name evidence="11" type="ORF">Cni_G06167</name>
</gene>
<dbReference type="GO" id="GO:0046872">
    <property type="term" value="F:metal ion binding"/>
    <property type="evidence" value="ECO:0007669"/>
    <property type="project" value="UniProtKB-KW"/>
</dbReference>
<dbReference type="PANTHER" id="PTHR11200:SF300">
    <property type="entry name" value="TYPE II INOSITOL 1,4,5-TRISPHOSPHATE 5-PHOSPHATASE"/>
    <property type="match status" value="1"/>
</dbReference>
<dbReference type="InterPro" id="IPR015943">
    <property type="entry name" value="WD40/YVTN_repeat-like_dom_sf"/>
</dbReference>
<dbReference type="Pfam" id="PF22669">
    <property type="entry name" value="Exo_endo_phos2"/>
    <property type="match status" value="1"/>
</dbReference>
<evidence type="ECO:0000259" key="10">
    <source>
        <dbReference type="SMART" id="SM00128"/>
    </source>
</evidence>
<dbReference type="InterPro" id="IPR036691">
    <property type="entry name" value="Endo/exonu/phosph_ase_sf"/>
</dbReference>
<feature type="compositionally biased region" description="Low complexity" evidence="9">
    <location>
        <begin position="43"/>
        <end position="55"/>
    </location>
</feature>
<feature type="domain" description="Inositol polyphosphate-related phosphatase" evidence="10">
    <location>
        <begin position="611"/>
        <end position="960"/>
    </location>
</feature>
<evidence type="ECO:0000256" key="3">
    <source>
        <dbReference type="ARBA" id="ARBA00022499"/>
    </source>
</evidence>
<evidence type="ECO:0000313" key="12">
    <source>
        <dbReference type="Proteomes" id="UP001327560"/>
    </source>
</evidence>
<dbReference type="GO" id="GO:0009846">
    <property type="term" value="P:pollen germination"/>
    <property type="evidence" value="ECO:0007669"/>
    <property type="project" value="UniProtKB-ARBA"/>
</dbReference>
<comment type="cofactor">
    <cofactor evidence="1">
        <name>Mg(2+)</name>
        <dbReference type="ChEBI" id="CHEBI:18420"/>
    </cofactor>
</comment>
<dbReference type="SUPFAM" id="SSF56219">
    <property type="entry name" value="DNase I-like"/>
    <property type="match status" value="1"/>
</dbReference>
<dbReference type="CDD" id="cd09074">
    <property type="entry name" value="INPP5c"/>
    <property type="match status" value="1"/>
</dbReference>
<dbReference type="Pfam" id="PF23755">
    <property type="entry name" value="Ig-like_IP5PC_F"/>
    <property type="match status" value="1"/>
</dbReference>
<sequence length="1143" mass="126937">MEQSLVDDDDDWSFITNSFAAVTAMPPPVSQPPPQGQPIAGHDSPAAALSPDPAAFQRLSFDDPPSTVASAPSRSYSSPHPNLTPPIPPHGFPPSCLSDRVSPSKTPSVLLRSNSLPEFIGMAVRHGIFKPPIRAPVHPGRPPSIELRPHPLRETQVGCFIRTIAGSATQLWAGQENGVRVWNLSDVFEGFGRRDFSSWRPNRGDEESAPFRESSFTSPTICLVVDSDRGFVCSGHKDGQIRIWRLEQPQVRNCPPERRGDLAESLSWQAHQSPILSMAITSHGEVWSGSEGGAITAWSWKIIFKAFSMRNEERNQASALIERYSVDLRSLVTVGGMCPLPTADIKYLLSDNFSSKVWSSSDFSFALWYHFNKFLFSILLKTLSSVLSMVFSSLNPSLICVCRDSRTKELLKVFNIDGQVETRFDICQVQDSYEVGDTKLNLFSTSKKAINFFQRSRHALLEAADAVRKAAAKGGFFDDYRRTEALTMSVNGMIWTGCANGLLIQWDRCGNRLQEVQHHSSSIQCLCTFGTRLWVGYMDGILQVMNSEGNLLGGWNAHSSPIIKIVVVGSFIFTLANLGGIRGWYLTSPGPLDNILQLELTHKKLLYTRLENLKILAGSWNVGQERAYGHSLKSWLSDAAGEVGLVVIGLQEVEMGAGFLAMSAAKETVGLEGSSNGQWWLEAIGKILDEGTLFELIGSRQLAGLLVAVWARKSLKPYIGDVDAAAVPCGLGRAIGNKGAVALRMRIYDRKICFINCHFAAHLEAVNRRNADFDHVFRTMTFSRSSSGLNVAAGGASAVHMQRGTNVNDDRTPELSEADMIVFLGDFNYRLHGITYEEAIYLISQRRFDVLTGKDQLQAEMKAGRVFQGFREGEIKFPPTYKFEKHQTGLSGYDSSEKKRIPAWCDRILYRDSRCDSVTECSLSCPVVSFICMYDSCMDVMGSDHKPIKCIFTVNIAHVDESTRRKEFGEIIFSKEKVRRFIEEFVNVPETTFSSNNIALVGKDTTVLRITNKCRRDIAVFEVSHESQASVKESGQASEFYSTDSFGFPSWLQVIPMTGIIKPGQTVEVSLWYQDVHIVSDMSDRTHKLQQNCLIEDSKDKIAVLKVSITGNYSTESRTYLIHVCHCSSKSNHNGSRGVSSWI</sequence>
<keyword evidence="12" id="KW-1185">Reference proteome</keyword>
<dbReference type="GO" id="GO:0004439">
    <property type="term" value="F:phosphatidylinositol-4,5-bisphosphate 5-phosphatase activity"/>
    <property type="evidence" value="ECO:0007669"/>
    <property type="project" value="TreeGrafter"/>
</dbReference>
<accession>A0AAQ3JW09</accession>
<evidence type="ECO:0000313" key="11">
    <source>
        <dbReference type="EMBL" id="WOK97459.1"/>
    </source>
</evidence>
<dbReference type="SUPFAM" id="SSF101908">
    <property type="entry name" value="Putative isomerase YbhE"/>
    <property type="match status" value="1"/>
</dbReference>
<evidence type="ECO:0000256" key="4">
    <source>
        <dbReference type="ARBA" id="ARBA00022723"/>
    </source>
</evidence>
<dbReference type="SMART" id="SM00320">
    <property type="entry name" value="WD40"/>
    <property type="match status" value="4"/>
</dbReference>
<comment type="similarity">
    <text evidence="2">Belongs to the inositol polyphosphate 5-phosphatase family.</text>
</comment>
<evidence type="ECO:0000256" key="8">
    <source>
        <dbReference type="ARBA" id="ARBA00022843"/>
    </source>
</evidence>
<dbReference type="SMART" id="SM00128">
    <property type="entry name" value="IPPc"/>
    <property type="match status" value="1"/>
</dbReference>
<dbReference type="Pfam" id="PF23754">
    <property type="entry name" value="Beta-prop_IP5PC_F"/>
    <property type="match status" value="2"/>
</dbReference>
<evidence type="ECO:0000256" key="2">
    <source>
        <dbReference type="ARBA" id="ARBA00010768"/>
    </source>
</evidence>
<keyword evidence="8" id="KW-0832">Ubl conjugation</keyword>
<dbReference type="InterPro" id="IPR001680">
    <property type="entry name" value="WD40_rpt"/>
</dbReference>
<dbReference type="InterPro" id="IPR046985">
    <property type="entry name" value="IP5"/>
</dbReference>
<organism evidence="11 12">
    <name type="scientific">Canna indica</name>
    <name type="common">Indian-shot</name>
    <dbReference type="NCBI Taxonomy" id="4628"/>
    <lineage>
        <taxon>Eukaryota</taxon>
        <taxon>Viridiplantae</taxon>
        <taxon>Streptophyta</taxon>
        <taxon>Embryophyta</taxon>
        <taxon>Tracheophyta</taxon>
        <taxon>Spermatophyta</taxon>
        <taxon>Magnoliopsida</taxon>
        <taxon>Liliopsida</taxon>
        <taxon>Zingiberales</taxon>
        <taxon>Cannaceae</taxon>
        <taxon>Canna</taxon>
    </lineage>
</organism>
<feature type="compositionally biased region" description="Pro residues" evidence="9">
    <location>
        <begin position="82"/>
        <end position="92"/>
    </location>
</feature>
<keyword evidence="3" id="KW-1017">Isopeptide bond</keyword>
<evidence type="ECO:0000256" key="1">
    <source>
        <dbReference type="ARBA" id="ARBA00001946"/>
    </source>
</evidence>
<dbReference type="FunFam" id="3.60.10.10:FF:000011">
    <property type="entry name" value="Type II inositol polyphosphate 5-phosphatase 15"/>
    <property type="match status" value="1"/>
</dbReference>
<dbReference type="Gene3D" id="2.60.40.10">
    <property type="entry name" value="Immunoglobulins"/>
    <property type="match status" value="1"/>
</dbReference>
<dbReference type="PANTHER" id="PTHR11200">
    <property type="entry name" value="INOSITOL 5-PHOSPHATASE"/>
    <property type="match status" value="1"/>
</dbReference>
<feature type="compositionally biased region" description="Polar residues" evidence="9">
    <location>
        <begin position="67"/>
        <end position="78"/>
    </location>
</feature>
<keyword evidence="4" id="KW-0479">Metal-binding</keyword>
<evidence type="ECO:0000256" key="6">
    <source>
        <dbReference type="ARBA" id="ARBA00022801"/>
    </source>
</evidence>
<dbReference type="InterPro" id="IPR013783">
    <property type="entry name" value="Ig-like_fold"/>
</dbReference>
<evidence type="ECO:0000256" key="5">
    <source>
        <dbReference type="ARBA" id="ARBA00022737"/>
    </source>
</evidence>
<keyword evidence="5" id="KW-0677">Repeat</keyword>